<feature type="transmembrane region" description="Helical" evidence="7">
    <location>
        <begin position="264"/>
        <end position="280"/>
    </location>
</feature>
<protein>
    <recommendedName>
        <fullName evidence="11">Cytochrome c assembly protein domain-containing protein</fullName>
    </recommendedName>
</protein>
<dbReference type="Pfam" id="PF01578">
    <property type="entry name" value="Cytochrom_C_asm"/>
    <property type="match status" value="1"/>
</dbReference>
<dbReference type="GO" id="GO:0020037">
    <property type="term" value="F:heme binding"/>
    <property type="evidence" value="ECO:0007669"/>
    <property type="project" value="InterPro"/>
</dbReference>
<evidence type="ECO:0000256" key="4">
    <source>
        <dbReference type="ARBA" id="ARBA00022989"/>
    </source>
</evidence>
<dbReference type="GO" id="GO:0005886">
    <property type="term" value="C:plasma membrane"/>
    <property type="evidence" value="ECO:0007669"/>
    <property type="project" value="TreeGrafter"/>
</dbReference>
<dbReference type="InterPro" id="IPR045062">
    <property type="entry name" value="Cyt_c_biogenesis_CcsA/CcmC"/>
</dbReference>
<evidence type="ECO:0000256" key="2">
    <source>
        <dbReference type="ARBA" id="ARBA00022692"/>
    </source>
</evidence>
<dbReference type="PANTHER" id="PTHR30071:SF1">
    <property type="entry name" value="CYTOCHROME B_B6 PROTEIN-RELATED"/>
    <property type="match status" value="1"/>
</dbReference>
<feature type="transmembrane region" description="Helical" evidence="7">
    <location>
        <begin position="1131"/>
        <end position="1148"/>
    </location>
</feature>
<keyword evidence="2 7" id="KW-0812">Transmembrane</keyword>
<evidence type="ECO:0000256" key="6">
    <source>
        <dbReference type="SAM" id="MobiDB-lite"/>
    </source>
</evidence>
<feature type="transmembrane region" description="Helical" evidence="7">
    <location>
        <begin position="36"/>
        <end position="56"/>
    </location>
</feature>
<evidence type="ECO:0000256" key="5">
    <source>
        <dbReference type="ARBA" id="ARBA00023136"/>
    </source>
</evidence>
<sequence length="1203" mass="133521">MATVELTEQQQDTDGAPAGVGDFLNGLLAPLASLKLTVTLFALAIFLILASTLAQVEKDIWQVIDDYYRAWFAWIDWRLFVPPSFWKSLFNRPVPTIPGGFYFPGGALIGSLMALNLLAAHLVRFRIQARGWRLVSGLLVTGAGILLTTLIILGGHNPHGLQGEAWISYQTLWWLFLAGLTGSCFASAYGWWRLAPEQRLSRWLVGAAVLLQGVLVGYLYSRGSDGRLSDSAMRILWQLTQGGAAAAVLLAGCLLLFKKRAGIVLLHGGVGLMMFGGFLVDRTAVEGQLQMQEGETVNFVQDIRTVELAIVDRSDPESDRVTVIPKPHLLRAAESKQPIRHDLLPFEIRVDRFLQNADLRKVKAEDDNPANQGLGRDWLAEPVRPGAGADSSSKVDLSAAYITVLPKDASEPLGTWLVSLLFSAQNIPQSVTIDGKSYEIWLRFKRTYKPYRFQLLDVRKDDYLGTDTPRNYSSDVRLVDPTRNVDRELRIWMNNPLRFAGETFYQSSYHRDPQTQQEGTTLAVVTNTGWMIPYISCMLVMIGMLAHFSITLTRFLVRVETERRAAAGELAQLASLPASGRHAPAPSPRTKPQPQTTVPAVGRGPRALLAWSVPAAAAVVCSAWVLSTARAPRATENEFDLAAFGRLPVIADGRAKPLDTLARSTMLVLSSRQYYEDHNEQPQPAIRWLLELMIRPDVAFQQRVVRIDNLDVQTLLGLERRERFRYAPTEFLPQLEKLTEQAEQAHNKDPADITVYDKKILELEKKIGILDLLLQAFTPPKIESREDLMAAINRQQALKRRHPPLAAPPTDQRAEWDTFASAWTMNYVKSKFLDQPSEKPTEAIARILVAFADNDPKAFNKAVAEYRQWLGEHGPGDVSLAAVDFEAFYNHFQPFGVARGLYIAAFALGMLAWLLSQFTTAQTFTRTAVAVALVAFAVHTFALIARMYISGRPPVTNLYSSAVFIGWGAAGFGLLLNLFFRQGVGTILATVAAFITLGIANHLAADGDTFTVLQAVLDTQFWLATHVTCITFGYMTTYAAGLLGLLYVCLGLCTPWLTRDLSRDLTRMTYGTLCFSIFFSFVGTVLGGLWADDSWGRFWGWDPKENGALMIVLWNALVLHARWGKMIQERGLALLSIAGNIFVSWSWFGVNELGVGLHAYGFREGMVFWLSVAALAHLAIIAAGMIPQRYWLCRVLQPPSTAA</sequence>
<feature type="region of interest" description="Disordered" evidence="6">
    <location>
        <begin position="366"/>
        <end position="391"/>
    </location>
</feature>
<dbReference type="AlphaFoldDB" id="A0A7C4QQQ4"/>
<feature type="transmembrane region" description="Helical" evidence="7">
    <location>
        <begin position="1168"/>
        <end position="1186"/>
    </location>
</feature>
<feature type="transmembrane region" description="Helical" evidence="7">
    <location>
        <begin position="1107"/>
        <end position="1124"/>
    </location>
</feature>
<keyword evidence="4 7" id="KW-1133">Transmembrane helix</keyword>
<feature type="transmembrane region" description="Helical" evidence="7">
    <location>
        <begin position="1070"/>
        <end position="1091"/>
    </location>
</feature>
<name>A0A7C4QQQ4_9PLAN</name>
<dbReference type="Pfam" id="PF05140">
    <property type="entry name" value="ResB"/>
    <property type="match status" value="1"/>
</dbReference>
<organism evidence="10">
    <name type="scientific">Schlesneria paludicola</name>
    <dbReference type="NCBI Taxonomy" id="360056"/>
    <lineage>
        <taxon>Bacteria</taxon>
        <taxon>Pseudomonadati</taxon>
        <taxon>Planctomycetota</taxon>
        <taxon>Planctomycetia</taxon>
        <taxon>Planctomycetales</taxon>
        <taxon>Planctomycetaceae</taxon>
        <taxon>Schlesneria</taxon>
    </lineage>
</organism>
<gene>
    <name evidence="10" type="ORF">ENS64_18120</name>
</gene>
<feature type="transmembrane region" description="Helical" evidence="7">
    <location>
        <begin position="1038"/>
        <end position="1058"/>
    </location>
</feature>
<evidence type="ECO:0008006" key="11">
    <source>
        <dbReference type="Google" id="ProtNLM"/>
    </source>
</evidence>
<feature type="transmembrane region" description="Helical" evidence="7">
    <location>
        <begin position="235"/>
        <end position="257"/>
    </location>
</feature>
<evidence type="ECO:0000256" key="1">
    <source>
        <dbReference type="ARBA" id="ARBA00004141"/>
    </source>
</evidence>
<dbReference type="InterPro" id="IPR002541">
    <property type="entry name" value="Cyt_c_assembly"/>
</dbReference>
<evidence type="ECO:0000313" key="10">
    <source>
        <dbReference type="EMBL" id="HGT41167.1"/>
    </source>
</evidence>
<evidence type="ECO:0000259" key="8">
    <source>
        <dbReference type="Pfam" id="PF01578"/>
    </source>
</evidence>
<feature type="transmembrane region" description="Helical" evidence="7">
    <location>
        <begin position="134"/>
        <end position="153"/>
    </location>
</feature>
<feature type="transmembrane region" description="Helical" evidence="7">
    <location>
        <begin position="101"/>
        <end position="122"/>
    </location>
</feature>
<dbReference type="InterPro" id="IPR007816">
    <property type="entry name" value="ResB-like_domain"/>
</dbReference>
<dbReference type="PANTHER" id="PTHR30071">
    <property type="entry name" value="HEME EXPORTER PROTEIN C"/>
    <property type="match status" value="1"/>
</dbReference>
<reference evidence="10" key="1">
    <citation type="journal article" date="2020" name="mSystems">
        <title>Genome- and Community-Level Interaction Insights into Carbon Utilization and Element Cycling Functions of Hydrothermarchaeota in Hydrothermal Sediment.</title>
        <authorList>
            <person name="Zhou Z."/>
            <person name="Liu Y."/>
            <person name="Xu W."/>
            <person name="Pan J."/>
            <person name="Luo Z.H."/>
            <person name="Li M."/>
        </authorList>
    </citation>
    <scope>NUCLEOTIDE SEQUENCE [LARGE SCALE GENOMIC DNA]</scope>
    <source>
        <strain evidence="10">SpSt-508</strain>
    </source>
</reference>
<dbReference type="GO" id="GO:0017004">
    <property type="term" value="P:cytochrome complex assembly"/>
    <property type="evidence" value="ECO:0007669"/>
    <property type="project" value="UniProtKB-KW"/>
</dbReference>
<accession>A0A7C4QQQ4</accession>
<feature type="transmembrane region" description="Helical" evidence="7">
    <location>
        <begin position="203"/>
        <end position="220"/>
    </location>
</feature>
<keyword evidence="5 7" id="KW-0472">Membrane</keyword>
<evidence type="ECO:0000256" key="3">
    <source>
        <dbReference type="ARBA" id="ARBA00022748"/>
    </source>
</evidence>
<feature type="domain" description="Cytochrome c assembly protein" evidence="8">
    <location>
        <begin position="956"/>
        <end position="1158"/>
    </location>
</feature>
<feature type="transmembrane region" description="Helical" evidence="7">
    <location>
        <begin position="896"/>
        <end position="915"/>
    </location>
</feature>
<comment type="subcellular location">
    <subcellularLocation>
        <location evidence="1">Membrane</location>
        <topology evidence="1">Multi-pass membrane protein</topology>
    </subcellularLocation>
</comment>
<feature type="transmembrane region" description="Helical" evidence="7">
    <location>
        <begin position="961"/>
        <end position="980"/>
    </location>
</feature>
<keyword evidence="3" id="KW-0201">Cytochrome c-type biogenesis</keyword>
<evidence type="ECO:0000259" key="9">
    <source>
        <dbReference type="Pfam" id="PF05140"/>
    </source>
</evidence>
<feature type="region of interest" description="Disordered" evidence="6">
    <location>
        <begin position="577"/>
        <end position="597"/>
    </location>
</feature>
<comment type="caution">
    <text evidence="10">The sequence shown here is derived from an EMBL/GenBank/DDBJ whole genome shotgun (WGS) entry which is preliminary data.</text>
</comment>
<feature type="transmembrane region" description="Helical" evidence="7">
    <location>
        <begin position="987"/>
        <end position="1005"/>
    </location>
</feature>
<dbReference type="EMBL" id="DSVQ01000019">
    <property type="protein sequence ID" value="HGT41167.1"/>
    <property type="molecule type" value="Genomic_DNA"/>
</dbReference>
<feature type="transmembrane region" description="Helical" evidence="7">
    <location>
        <begin position="173"/>
        <end position="191"/>
    </location>
</feature>
<evidence type="ECO:0000256" key="7">
    <source>
        <dbReference type="SAM" id="Phobius"/>
    </source>
</evidence>
<proteinExistence type="predicted"/>
<feature type="domain" description="ResB-like" evidence="9">
    <location>
        <begin position="449"/>
        <end position="512"/>
    </location>
</feature>
<feature type="transmembrane region" description="Helical" evidence="7">
    <location>
        <begin position="927"/>
        <end position="949"/>
    </location>
</feature>